<evidence type="ECO:0000259" key="3">
    <source>
        <dbReference type="Pfam" id="PF00534"/>
    </source>
</evidence>
<dbReference type="SUPFAM" id="SSF53756">
    <property type="entry name" value="UDP-Glycosyltransferase/glycogen phosphorylase"/>
    <property type="match status" value="1"/>
</dbReference>
<comment type="caution">
    <text evidence="4">The sequence shown here is derived from an EMBL/GenBank/DDBJ whole genome shotgun (WGS) entry which is preliminary data.</text>
</comment>
<feature type="domain" description="Glycosyl transferase family 1" evidence="3">
    <location>
        <begin position="220"/>
        <end position="372"/>
    </location>
</feature>
<dbReference type="InterPro" id="IPR001296">
    <property type="entry name" value="Glyco_trans_1"/>
</dbReference>
<keyword evidence="1 4" id="KW-0328">Glycosyltransferase</keyword>
<dbReference type="RefSeq" id="WP_343875622.1">
    <property type="nucleotide sequence ID" value="NZ_BAAAIX010000033.1"/>
</dbReference>
<organism evidence="4 5">
    <name type="scientific">Luteococcus peritonei</name>
    <dbReference type="NCBI Taxonomy" id="88874"/>
    <lineage>
        <taxon>Bacteria</taxon>
        <taxon>Bacillati</taxon>
        <taxon>Actinomycetota</taxon>
        <taxon>Actinomycetes</taxon>
        <taxon>Propionibacteriales</taxon>
        <taxon>Propionibacteriaceae</taxon>
        <taxon>Luteococcus</taxon>
    </lineage>
</organism>
<dbReference type="PANTHER" id="PTHR12526">
    <property type="entry name" value="GLYCOSYLTRANSFERASE"/>
    <property type="match status" value="1"/>
</dbReference>
<evidence type="ECO:0000256" key="1">
    <source>
        <dbReference type="ARBA" id="ARBA00022676"/>
    </source>
</evidence>
<proteinExistence type="predicted"/>
<keyword evidence="2 4" id="KW-0808">Transferase</keyword>
<dbReference type="EC" id="2.4.-.-" evidence="4"/>
<reference evidence="5" key="1">
    <citation type="journal article" date="2019" name="Int. J. Syst. Evol. Microbiol.">
        <title>The Global Catalogue of Microorganisms (GCM) 10K type strain sequencing project: providing services to taxonomists for standard genome sequencing and annotation.</title>
        <authorList>
            <consortium name="The Broad Institute Genomics Platform"/>
            <consortium name="The Broad Institute Genome Sequencing Center for Infectious Disease"/>
            <person name="Wu L."/>
            <person name="Ma J."/>
        </authorList>
    </citation>
    <scope>NUCLEOTIDE SEQUENCE [LARGE SCALE GENOMIC DNA]</scope>
    <source>
        <strain evidence="5">CAIM 431</strain>
    </source>
</reference>
<accession>A0ABW4RY99</accession>
<protein>
    <submittedName>
        <fullName evidence="4">Glycosyltransferase</fullName>
        <ecNumber evidence="4">2.4.-.-</ecNumber>
    </submittedName>
</protein>
<dbReference type="EMBL" id="JBHUFZ010000032">
    <property type="protein sequence ID" value="MFD1891297.1"/>
    <property type="molecule type" value="Genomic_DNA"/>
</dbReference>
<keyword evidence="5" id="KW-1185">Reference proteome</keyword>
<dbReference type="GO" id="GO:0016757">
    <property type="term" value="F:glycosyltransferase activity"/>
    <property type="evidence" value="ECO:0007669"/>
    <property type="project" value="UniProtKB-KW"/>
</dbReference>
<dbReference type="PANTHER" id="PTHR12526:SF510">
    <property type="entry name" value="D-INOSITOL 3-PHOSPHATE GLYCOSYLTRANSFERASE"/>
    <property type="match status" value="1"/>
</dbReference>
<dbReference type="Pfam" id="PF00534">
    <property type="entry name" value="Glycos_transf_1"/>
    <property type="match status" value="1"/>
</dbReference>
<name>A0ABW4RY99_9ACTN</name>
<evidence type="ECO:0000313" key="5">
    <source>
        <dbReference type="Proteomes" id="UP001597326"/>
    </source>
</evidence>
<evidence type="ECO:0000313" key="4">
    <source>
        <dbReference type="EMBL" id="MFD1891297.1"/>
    </source>
</evidence>
<sequence length="417" mass="46153">MTRILIITRAFPWLPGEQFIEPEAPFWDRDDAEVVVMPWKMDGKPRPVPESVRLDDCLARITGAQRRSARLAALRSPLLRRELVWLARQGRLNRATAKEALRAVSGALVHRDALAAWIEANGPIDVLYSYWWDVWTFGAQLLKGKGVGHVVTRAHRYDLYEDRHPSGYLGLHRQLGRQLDLFLPISGEGERYGLDTYGLDPARVRLSPLGVELPHSLSSTSPEGELNLLSVAFMSRVKRIDRIVDALALLCAEHPELTVRWTHFGGGELMEEMRERLAAHQDLSNLHAVLAGSVDNDRIRQHLDEEPVDLFVNSSESEGVPVSIMEAMAFGVPTLAPDVGGISDLVPAAGGGGELLGAMPEAREIADALWRWHDRAKDPDERQAAHRAVQEGFDQAKNYAGLMDLLVSMAASGAAEA</sequence>
<dbReference type="Proteomes" id="UP001597326">
    <property type="component" value="Unassembled WGS sequence"/>
</dbReference>
<evidence type="ECO:0000256" key="2">
    <source>
        <dbReference type="ARBA" id="ARBA00022679"/>
    </source>
</evidence>
<dbReference type="Gene3D" id="3.40.50.2000">
    <property type="entry name" value="Glycogen Phosphorylase B"/>
    <property type="match status" value="2"/>
</dbReference>
<gene>
    <name evidence="4" type="ORF">ACFSCS_14060</name>
</gene>